<name>A0A813I0Y3_POLGL</name>
<dbReference type="AlphaFoldDB" id="A0A813I0Y3"/>
<reference evidence="2" key="1">
    <citation type="submission" date="2021-02" db="EMBL/GenBank/DDBJ databases">
        <authorList>
            <person name="Dougan E. K."/>
            <person name="Rhodes N."/>
            <person name="Thang M."/>
            <person name="Chan C."/>
        </authorList>
    </citation>
    <scope>NUCLEOTIDE SEQUENCE</scope>
</reference>
<comment type="caution">
    <text evidence="2">The sequence shown here is derived from an EMBL/GenBank/DDBJ whole genome shotgun (WGS) entry which is preliminary data.</text>
</comment>
<gene>
    <name evidence="2" type="ORF">PGLA1383_LOCUS57932</name>
</gene>
<proteinExistence type="predicted"/>
<dbReference type="EMBL" id="CAJNNV010033405">
    <property type="protein sequence ID" value="CAE8643612.1"/>
    <property type="molecule type" value="Genomic_DNA"/>
</dbReference>
<evidence type="ECO:0000256" key="1">
    <source>
        <dbReference type="SAM" id="MobiDB-lite"/>
    </source>
</evidence>
<accession>A0A813I0Y3</accession>
<dbReference type="InterPro" id="IPR029044">
    <property type="entry name" value="Nucleotide-diphossugar_trans"/>
</dbReference>
<dbReference type="Proteomes" id="UP000654075">
    <property type="component" value="Unassembled WGS sequence"/>
</dbReference>
<feature type="compositionally biased region" description="Low complexity" evidence="1">
    <location>
        <begin position="181"/>
        <end position="212"/>
    </location>
</feature>
<dbReference type="Gene3D" id="3.90.550.10">
    <property type="entry name" value="Spore Coat Polysaccharide Biosynthesis Protein SpsA, Chain A"/>
    <property type="match status" value="1"/>
</dbReference>
<feature type="region of interest" description="Disordered" evidence="1">
    <location>
        <begin position="161"/>
        <end position="223"/>
    </location>
</feature>
<feature type="non-terminal residue" evidence="2">
    <location>
        <position position="1"/>
    </location>
</feature>
<dbReference type="OrthoDB" id="408707at2759"/>
<evidence type="ECO:0008006" key="4">
    <source>
        <dbReference type="Google" id="ProtNLM"/>
    </source>
</evidence>
<protein>
    <recommendedName>
        <fullName evidence="4">Nucleotide-diphospho-sugar transferase domain-containing protein</fullName>
    </recommendedName>
</protein>
<sequence length="459" mass="49998">CFVLSHCAGSDAFGCDRLIDEETRTTGAHLLDGCSQGAAQAFAAAAAGQSVFEAADARLNGCIALTERLVGAAFQGDLQGCPEASALVLSLQGAAVELDSTERCTQTLLLLVKGYSYFGEAGEPAWAKGDEDGFGSLVDLVHARRAQCAAVREQELEQLELPSKRRLSADLTNNNDDDNSNENININNNNNDNKNDDNNNNDLTASSGQSSSCGGGPERSSGEQPALLVAATPNKLRTYQPFLNLWRCYALRHGMAFILETDDTEVSPPHQRAPNWLRWFTARRYLGYYKALLIVDPDQFVVPECWNMSIPAILGAWAGGANGEPDVATRDFGKPQTLNNGVVLIRSSPRGNFFLDQLLAKAAWMQTIEKDQGAFDETVLEVLGLEARERGEEGYHSECSQYFFPNANGNHEIALYALCWWRESERLAGPFGARRSSTFRFADPRIADVNHVAGSVFGS</sequence>
<organism evidence="2 3">
    <name type="scientific">Polarella glacialis</name>
    <name type="common">Dinoflagellate</name>
    <dbReference type="NCBI Taxonomy" id="89957"/>
    <lineage>
        <taxon>Eukaryota</taxon>
        <taxon>Sar</taxon>
        <taxon>Alveolata</taxon>
        <taxon>Dinophyceae</taxon>
        <taxon>Suessiales</taxon>
        <taxon>Suessiaceae</taxon>
        <taxon>Polarella</taxon>
    </lineage>
</organism>
<evidence type="ECO:0000313" key="3">
    <source>
        <dbReference type="Proteomes" id="UP000654075"/>
    </source>
</evidence>
<evidence type="ECO:0000313" key="2">
    <source>
        <dbReference type="EMBL" id="CAE8643612.1"/>
    </source>
</evidence>
<keyword evidence="3" id="KW-1185">Reference proteome</keyword>